<dbReference type="AlphaFoldDB" id="A0A6H1TUC8"/>
<dbReference type="GO" id="GO:0016740">
    <property type="term" value="F:transferase activity"/>
    <property type="evidence" value="ECO:0007669"/>
    <property type="project" value="UniProtKB-KW"/>
</dbReference>
<name>A0A6H1TUC8_9CYAN</name>
<dbReference type="Pfam" id="PF13692">
    <property type="entry name" value="Glyco_trans_1_4"/>
    <property type="match status" value="1"/>
</dbReference>
<dbReference type="InterPro" id="IPR028098">
    <property type="entry name" value="Glyco_trans_4-like_N"/>
</dbReference>
<dbReference type="PANTHER" id="PTHR12526">
    <property type="entry name" value="GLYCOSYLTRANSFERASE"/>
    <property type="match status" value="1"/>
</dbReference>
<dbReference type="Pfam" id="PF13439">
    <property type="entry name" value="Glyco_transf_4"/>
    <property type="match status" value="1"/>
</dbReference>
<gene>
    <name evidence="2" type="ORF">HCG48_01165</name>
</gene>
<reference evidence="2 3" key="1">
    <citation type="submission" date="2020-04" db="EMBL/GenBank/DDBJ databases">
        <authorList>
            <person name="Basu S."/>
            <person name="Maruthanayagam V."/>
            <person name="Chakraborty S."/>
            <person name="Pramanik A."/>
            <person name="Mukherjee J."/>
            <person name="Brink B."/>
        </authorList>
    </citation>
    <scope>NUCLEOTIDE SEQUENCE [LARGE SCALE GENOMIC DNA]</scope>
    <source>
        <strain evidence="2 3">AP17</strain>
    </source>
</reference>
<dbReference type="Gene3D" id="3.40.50.2000">
    <property type="entry name" value="Glycogen Phosphorylase B"/>
    <property type="match status" value="2"/>
</dbReference>
<keyword evidence="2" id="KW-0808">Transferase</keyword>
<dbReference type="KEGG" id="oxy:HCG48_01165"/>
<keyword evidence="3" id="KW-1185">Reference proteome</keyword>
<dbReference type="Proteomes" id="UP000500857">
    <property type="component" value="Chromosome"/>
</dbReference>
<evidence type="ECO:0000259" key="1">
    <source>
        <dbReference type="Pfam" id="PF13439"/>
    </source>
</evidence>
<dbReference type="PANTHER" id="PTHR12526:SF630">
    <property type="entry name" value="GLYCOSYLTRANSFERASE"/>
    <property type="match status" value="1"/>
</dbReference>
<evidence type="ECO:0000313" key="2">
    <source>
        <dbReference type="EMBL" id="QIZ69363.1"/>
    </source>
</evidence>
<organism evidence="2 3">
    <name type="scientific">Oxynema aestuarii AP17</name>
    <dbReference type="NCBI Taxonomy" id="2064643"/>
    <lineage>
        <taxon>Bacteria</taxon>
        <taxon>Bacillati</taxon>
        <taxon>Cyanobacteriota</taxon>
        <taxon>Cyanophyceae</taxon>
        <taxon>Oscillatoriophycideae</taxon>
        <taxon>Oscillatoriales</taxon>
        <taxon>Oscillatoriaceae</taxon>
        <taxon>Oxynema</taxon>
        <taxon>Oxynema aestuarii</taxon>
    </lineage>
</organism>
<evidence type="ECO:0000313" key="3">
    <source>
        <dbReference type="Proteomes" id="UP000500857"/>
    </source>
</evidence>
<dbReference type="EMBL" id="CP051167">
    <property type="protein sequence ID" value="QIZ69363.1"/>
    <property type="molecule type" value="Genomic_DNA"/>
</dbReference>
<accession>A0A6H1TUC8</accession>
<dbReference type="SUPFAM" id="SSF53756">
    <property type="entry name" value="UDP-Glycosyltransferase/glycogen phosphorylase"/>
    <property type="match status" value="1"/>
</dbReference>
<dbReference type="RefSeq" id="WP_168567520.1">
    <property type="nucleotide sequence ID" value="NZ_CP051167.1"/>
</dbReference>
<protein>
    <submittedName>
        <fullName evidence="2">Glycosyltransferase family 4 protein</fullName>
    </submittedName>
</protein>
<sequence length="376" mass="42777">MINLHLALNSITGDSRILKETQSIADSNFFERVEIAGIRDPEDLATETLGKCHISRFSLRGRGLPKDLLNQGLKYLEWHWRVVQAYANKPLTVIHCHDFHPLAIAIHLKQLTGAKIVYDAHELETERTGLRGMRQSIVRLQEKLLWPYIDAFITVSPSIKAWYQSHYTAVPTALVRNIPNCPLSISPKPLRQQFKVPDRALLFLYFGYLSKARGIELCLEAFQSEQVPHHLLFMGDGSLKEVILAAQKSCPRIHWLSPVPHYEVVNYAAGADVGISLIEDVSLNERYVLPNKLFESLLGGIPVLASALPDQSEIINTYNAGWLIQPSRDILIDWLTNITPIEAMQLRHGLRERVNTLTWQKESEQLVDLYQKILKI</sequence>
<proteinExistence type="predicted"/>
<feature type="domain" description="Glycosyltransferase subfamily 4-like N-terminal" evidence="1">
    <location>
        <begin position="60"/>
        <end position="180"/>
    </location>
</feature>